<evidence type="ECO:0000256" key="8">
    <source>
        <dbReference type="ARBA" id="ARBA00023065"/>
    </source>
</evidence>
<dbReference type="InterPro" id="IPR003593">
    <property type="entry name" value="AAA+_ATPase"/>
</dbReference>
<evidence type="ECO:0000259" key="10">
    <source>
        <dbReference type="PROSITE" id="PS50893"/>
    </source>
</evidence>
<dbReference type="EMBL" id="CP035494">
    <property type="protein sequence ID" value="QAY60167.1"/>
    <property type="molecule type" value="Genomic_DNA"/>
</dbReference>
<evidence type="ECO:0000256" key="1">
    <source>
        <dbReference type="ARBA" id="ARBA00004202"/>
    </source>
</evidence>
<keyword evidence="12" id="KW-1185">Reference proteome</keyword>
<feature type="domain" description="ABC transporter" evidence="10">
    <location>
        <begin position="58"/>
        <end position="294"/>
    </location>
</feature>
<evidence type="ECO:0000256" key="5">
    <source>
        <dbReference type="ARBA" id="ARBA00022741"/>
    </source>
</evidence>
<proteinExistence type="predicted"/>
<keyword evidence="3" id="KW-1003">Cell membrane</keyword>
<dbReference type="InterPro" id="IPR027417">
    <property type="entry name" value="P-loop_NTPase"/>
</dbReference>
<dbReference type="Proteomes" id="UP000293995">
    <property type="component" value="Chromosome"/>
</dbReference>
<dbReference type="GO" id="GO:0005886">
    <property type="term" value="C:plasma membrane"/>
    <property type="evidence" value="ECO:0007669"/>
    <property type="project" value="UniProtKB-SubCell"/>
</dbReference>
<gene>
    <name evidence="11" type="ORF">ET475_09300</name>
</gene>
<keyword evidence="2" id="KW-0813">Transport</keyword>
<dbReference type="Pfam" id="PF00005">
    <property type="entry name" value="ABC_tran"/>
    <property type="match status" value="1"/>
</dbReference>
<dbReference type="InterPro" id="IPR051535">
    <property type="entry name" value="Siderophore_ABC-ATPase"/>
</dbReference>
<dbReference type="SUPFAM" id="SSF52540">
    <property type="entry name" value="P-loop containing nucleoside triphosphate hydrolases"/>
    <property type="match status" value="1"/>
</dbReference>
<keyword evidence="5" id="KW-0547">Nucleotide-binding</keyword>
<keyword evidence="9" id="KW-0472">Membrane</keyword>
<sequence>MAARGTTRRHSDFARGRAGAARLVVPLCEEDELMTAVPASDSVIAPASTPDTRHDALLELDGVSVGYDPRVVVADASFSASPGTVTTIIGPNGSGKSTLLRAIGGLSRTQAGVIRIDGVDVAQLGVRALARRLALLPQSAVAPDGLTVADLVSRGRQPHQRWYRQWTVSDERATLEAMERMDVATIAKRPLDELSGGQRQRAWIAMCLAQDTSILVLDEPTTHLDMSHAVEILETVRRLARESGRTILTVLHDLSLAARYSDRLVVVADGAIQAIGDPVDILTPELMRDAFHFAARVFPDPFDGTPTIAPAGL</sequence>
<dbReference type="FunFam" id="3.40.50.300:FF:000134">
    <property type="entry name" value="Iron-enterobactin ABC transporter ATP-binding protein"/>
    <property type="match status" value="1"/>
</dbReference>
<evidence type="ECO:0000256" key="2">
    <source>
        <dbReference type="ARBA" id="ARBA00022448"/>
    </source>
</evidence>
<keyword evidence="4" id="KW-0410">Iron transport</keyword>
<dbReference type="InterPro" id="IPR017871">
    <property type="entry name" value="ABC_transporter-like_CS"/>
</dbReference>
<dbReference type="PROSITE" id="PS50893">
    <property type="entry name" value="ABC_TRANSPORTER_2"/>
    <property type="match status" value="1"/>
</dbReference>
<evidence type="ECO:0000313" key="11">
    <source>
        <dbReference type="EMBL" id="QAY60167.1"/>
    </source>
</evidence>
<dbReference type="KEGG" id="mprt:ET475_09300"/>
<dbReference type="AlphaFoldDB" id="A0A4P6EJ03"/>
<evidence type="ECO:0000256" key="6">
    <source>
        <dbReference type="ARBA" id="ARBA00022840"/>
    </source>
</evidence>
<evidence type="ECO:0000256" key="3">
    <source>
        <dbReference type="ARBA" id="ARBA00022475"/>
    </source>
</evidence>
<protein>
    <submittedName>
        <fullName evidence="11">ABC transporter ATP-binding protein</fullName>
    </submittedName>
</protein>
<dbReference type="PROSITE" id="PS00211">
    <property type="entry name" value="ABC_TRANSPORTER_1"/>
    <property type="match status" value="1"/>
</dbReference>
<dbReference type="Gene3D" id="3.40.50.300">
    <property type="entry name" value="P-loop containing nucleotide triphosphate hydrolases"/>
    <property type="match status" value="1"/>
</dbReference>
<dbReference type="SMART" id="SM00382">
    <property type="entry name" value="AAA"/>
    <property type="match status" value="1"/>
</dbReference>
<dbReference type="GO" id="GO:0006826">
    <property type="term" value="P:iron ion transport"/>
    <property type="evidence" value="ECO:0007669"/>
    <property type="project" value="UniProtKB-KW"/>
</dbReference>
<accession>A0A4P6EJ03</accession>
<comment type="subcellular location">
    <subcellularLocation>
        <location evidence="1">Cell membrane</location>
        <topology evidence="1">Peripheral membrane protein</topology>
    </subcellularLocation>
</comment>
<name>A0A4P6EJ03_9MICO</name>
<keyword evidence="8" id="KW-0406">Ion transport</keyword>
<evidence type="ECO:0000313" key="12">
    <source>
        <dbReference type="Proteomes" id="UP000293995"/>
    </source>
</evidence>
<evidence type="ECO:0000256" key="4">
    <source>
        <dbReference type="ARBA" id="ARBA00022496"/>
    </source>
</evidence>
<dbReference type="OrthoDB" id="5296765at2"/>
<evidence type="ECO:0000256" key="7">
    <source>
        <dbReference type="ARBA" id="ARBA00023004"/>
    </source>
</evidence>
<dbReference type="PANTHER" id="PTHR42771">
    <property type="entry name" value="IRON(3+)-HYDROXAMATE IMPORT ATP-BINDING PROTEIN FHUC"/>
    <property type="match status" value="1"/>
</dbReference>
<dbReference type="InterPro" id="IPR003439">
    <property type="entry name" value="ABC_transporter-like_ATP-bd"/>
</dbReference>
<reference evidence="11 12" key="1">
    <citation type="submission" date="2019-01" db="EMBL/GenBank/DDBJ databases">
        <title>Genome sequencing of strain DFW100M-13.</title>
        <authorList>
            <person name="Heo J."/>
            <person name="Kim S.-J."/>
            <person name="Kim J.-S."/>
            <person name="Hong S.-B."/>
            <person name="Kwon S.-W."/>
        </authorList>
    </citation>
    <scope>NUCLEOTIDE SEQUENCE [LARGE SCALE GENOMIC DNA]</scope>
    <source>
        <strain evidence="11 12">DFW100M-13</strain>
    </source>
</reference>
<dbReference type="GO" id="GO:0016887">
    <property type="term" value="F:ATP hydrolysis activity"/>
    <property type="evidence" value="ECO:0007669"/>
    <property type="project" value="InterPro"/>
</dbReference>
<keyword evidence="7" id="KW-0408">Iron</keyword>
<organism evidence="11 12">
    <name type="scientific">Microbacterium protaetiae</name>
    <dbReference type="NCBI Taxonomy" id="2509458"/>
    <lineage>
        <taxon>Bacteria</taxon>
        <taxon>Bacillati</taxon>
        <taxon>Actinomycetota</taxon>
        <taxon>Actinomycetes</taxon>
        <taxon>Micrococcales</taxon>
        <taxon>Microbacteriaceae</taxon>
        <taxon>Microbacterium</taxon>
    </lineage>
</organism>
<keyword evidence="6 11" id="KW-0067">ATP-binding</keyword>
<dbReference type="PANTHER" id="PTHR42771:SF2">
    <property type="entry name" value="IRON(3+)-HYDROXAMATE IMPORT ATP-BINDING PROTEIN FHUC"/>
    <property type="match status" value="1"/>
</dbReference>
<dbReference type="GO" id="GO:0005524">
    <property type="term" value="F:ATP binding"/>
    <property type="evidence" value="ECO:0007669"/>
    <property type="project" value="UniProtKB-KW"/>
</dbReference>
<dbReference type="CDD" id="cd03214">
    <property type="entry name" value="ABC_Iron-Siderophores_B12_Hemin"/>
    <property type="match status" value="1"/>
</dbReference>
<evidence type="ECO:0000256" key="9">
    <source>
        <dbReference type="ARBA" id="ARBA00023136"/>
    </source>
</evidence>